<evidence type="ECO:0000256" key="1">
    <source>
        <dbReference type="ARBA" id="ARBA00022723"/>
    </source>
</evidence>
<gene>
    <name evidence="6" type="ORF">LOD99_1698</name>
</gene>
<reference evidence="6 7" key="1">
    <citation type="journal article" date="2023" name="BMC Biol.">
        <title>The compact genome of the sponge Oopsacas minuta (Hexactinellida) is lacking key metazoan core genes.</title>
        <authorList>
            <person name="Santini S."/>
            <person name="Schenkelaars Q."/>
            <person name="Jourda C."/>
            <person name="Duchesne M."/>
            <person name="Belahbib H."/>
            <person name="Rocher C."/>
            <person name="Selva M."/>
            <person name="Riesgo A."/>
            <person name="Vervoort M."/>
            <person name="Leys S.P."/>
            <person name="Kodjabachian L."/>
            <person name="Le Bivic A."/>
            <person name="Borchiellini C."/>
            <person name="Claverie J.M."/>
            <person name="Renard E."/>
        </authorList>
    </citation>
    <scope>NUCLEOTIDE SEQUENCE [LARGE SCALE GENOMIC DNA]</scope>
    <source>
        <strain evidence="6">SPO-2</strain>
    </source>
</reference>
<evidence type="ECO:0000256" key="2">
    <source>
        <dbReference type="ARBA" id="ARBA00022771"/>
    </source>
</evidence>
<keyword evidence="2 4" id="KW-0863">Zinc-finger</keyword>
<proteinExistence type="predicted"/>
<evidence type="ECO:0000313" key="6">
    <source>
        <dbReference type="EMBL" id="KAI6655964.1"/>
    </source>
</evidence>
<dbReference type="InterPro" id="IPR001293">
    <property type="entry name" value="Znf_TRAF"/>
</dbReference>
<feature type="domain" description="TRAF-type" evidence="5">
    <location>
        <begin position="112"/>
        <end position="164"/>
    </location>
</feature>
<name>A0AAV7K3Z6_9METZ</name>
<keyword evidence="7" id="KW-1185">Reference proteome</keyword>
<evidence type="ECO:0000256" key="3">
    <source>
        <dbReference type="ARBA" id="ARBA00022833"/>
    </source>
</evidence>
<feature type="zinc finger region" description="TRAF-type" evidence="4">
    <location>
        <begin position="112"/>
        <end position="164"/>
    </location>
</feature>
<comment type="caution">
    <text evidence="6">The sequence shown here is derived from an EMBL/GenBank/DDBJ whole genome shotgun (WGS) entry which is preliminary data.</text>
</comment>
<dbReference type="EMBL" id="JAKMXF010000166">
    <property type="protein sequence ID" value="KAI6655964.1"/>
    <property type="molecule type" value="Genomic_DNA"/>
</dbReference>
<evidence type="ECO:0000259" key="5">
    <source>
        <dbReference type="PROSITE" id="PS50145"/>
    </source>
</evidence>
<evidence type="ECO:0000256" key="4">
    <source>
        <dbReference type="PROSITE-ProRule" id="PRU00207"/>
    </source>
</evidence>
<dbReference type="GO" id="GO:0008270">
    <property type="term" value="F:zinc ion binding"/>
    <property type="evidence" value="ECO:0007669"/>
    <property type="project" value="UniProtKB-KW"/>
</dbReference>
<evidence type="ECO:0000313" key="7">
    <source>
        <dbReference type="Proteomes" id="UP001165289"/>
    </source>
</evidence>
<keyword evidence="6" id="KW-0675">Receptor</keyword>
<dbReference type="InterPro" id="IPR013083">
    <property type="entry name" value="Znf_RING/FYVE/PHD"/>
</dbReference>
<keyword evidence="3 4" id="KW-0862">Zinc</keyword>
<accession>A0AAV7K3Z6</accession>
<dbReference type="Gene3D" id="3.30.40.10">
    <property type="entry name" value="Zinc/RING finger domain, C3HC4 (zinc finger)"/>
    <property type="match status" value="2"/>
</dbReference>
<dbReference type="PROSITE" id="PS50145">
    <property type="entry name" value="ZF_TRAF"/>
    <property type="match status" value="1"/>
</dbReference>
<dbReference type="AlphaFoldDB" id="A0AAV7K3Z6"/>
<organism evidence="6 7">
    <name type="scientific">Oopsacas minuta</name>
    <dbReference type="NCBI Taxonomy" id="111878"/>
    <lineage>
        <taxon>Eukaryota</taxon>
        <taxon>Metazoa</taxon>
        <taxon>Porifera</taxon>
        <taxon>Hexactinellida</taxon>
        <taxon>Hexasterophora</taxon>
        <taxon>Lyssacinosida</taxon>
        <taxon>Leucopsacidae</taxon>
        <taxon>Oopsacas</taxon>
    </lineage>
</organism>
<dbReference type="Proteomes" id="UP001165289">
    <property type="component" value="Unassembled WGS sequence"/>
</dbReference>
<sequence length="244" mass="28460">MAKKLGYSEGREDLVHIKTEDGSYRGWRVDLLVENFSSKVEEKLLLCCSCRGLLREPCLYQEEVRCGVCIPVGVAWQPVQMNREIVNDKMISCPLKKKGFKWSNTVSTVLRHLEQCEFFPVLCPLGCVSLEGESKGKVVKLERRLIPEHQRDSSPLRELVCEFCLGKVKACEMNPHLEDSNECPLQKVQCPYWDHGYREEMERREFDLHEREFMQIHYKLSITEIKDKLDRATDKIAFLEMKSN</sequence>
<dbReference type="Pfam" id="PF02176">
    <property type="entry name" value="zf-TRAF"/>
    <property type="match status" value="1"/>
</dbReference>
<protein>
    <submittedName>
        <fullName evidence="6">TNF receptor-associated factor 6-like isoform X1</fullName>
    </submittedName>
</protein>
<keyword evidence="1 4" id="KW-0479">Metal-binding</keyword>